<gene>
    <name evidence="2" type="ORF">GCM10010439_58960</name>
</gene>
<protein>
    <submittedName>
        <fullName evidence="2">Uncharacterized protein</fullName>
    </submittedName>
</protein>
<evidence type="ECO:0000313" key="3">
    <source>
        <dbReference type="Proteomes" id="UP001501842"/>
    </source>
</evidence>
<keyword evidence="3" id="KW-1185">Reference proteome</keyword>
<proteinExistence type="predicted"/>
<comment type="caution">
    <text evidence="2">The sequence shown here is derived from an EMBL/GenBank/DDBJ whole genome shotgun (WGS) entry which is preliminary data.</text>
</comment>
<dbReference type="EMBL" id="BAAATZ010000029">
    <property type="protein sequence ID" value="GAA2735072.1"/>
    <property type="molecule type" value="Genomic_DNA"/>
</dbReference>
<accession>A0ABP6H3G3</accession>
<feature type="region of interest" description="Disordered" evidence="1">
    <location>
        <begin position="36"/>
        <end position="56"/>
    </location>
</feature>
<sequence length="79" mass="7898">MIDPNASDADVAIAAARAGAEAVHAGYGQRLPRIDKGVGDFATDPESTGAPAGQAGRGLVAAADAETHELLLSMIRGRG</sequence>
<organism evidence="2 3">
    <name type="scientific">Actinocorallia aurantiaca</name>
    <dbReference type="NCBI Taxonomy" id="46204"/>
    <lineage>
        <taxon>Bacteria</taxon>
        <taxon>Bacillati</taxon>
        <taxon>Actinomycetota</taxon>
        <taxon>Actinomycetes</taxon>
        <taxon>Streptosporangiales</taxon>
        <taxon>Thermomonosporaceae</taxon>
        <taxon>Actinocorallia</taxon>
    </lineage>
</organism>
<evidence type="ECO:0000256" key="1">
    <source>
        <dbReference type="SAM" id="MobiDB-lite"/>
    </source>
</evidence>
<dbReference type="RefSeq" id="WP_344455150.1">
    <property type="nucleotide sequence ID" value="NZ_BAAATZ010000029.1"/>
</dbReference>
<dbReference type="Proteomes" id="UP001501842">
    <property type="component" value="Unassembled WGS sequence"/>
</dbReference>
<evidence type="ECO:0000313" key="2">
    <source>
        <dbReference type="EMBL" id="GAA2735072.1"/>
    </source>
</evidence>
<name>A0ABP6H3G3_9ACTN</name>
<reference evidence="3" key="1">
    <citation type="journal article" date="2019" name="Int. J. Syst. Evol. Microbiol.">
        <title>The Global Catalogue of Microorganisms (GCM) 10K type strain sequencing project: providing services to taxonomists for standard genome sequencing and annotation.</title>
        <authorList>
            <consortium name="The Broad Institute Genomics Platform"/>
            <consortium name="The Broad Institute Genome Sequencing Center for Infectious Disease"/>
            <person name="Wu L."/>
            <person name="Ma J."/>
        </authorList>
    </citation>
    <scope>NUCLEOTIDE SEQUENCE [LARGE SCALE GENOMIC DNA]</scope>
    <source>
        <strain evidence="3">JCM 8201</strain>
    </source>
</reference>